<dbReference type="GO" id="GO:0003899">
    <property type="term" value="F:DNA-directed RNA polymerase activity"/>
    <property type="evidence" value="ECO:0007669"/>
    <property type="project" value="InterPro"/>
</dbReference>
<dbReference type="SUPFAM" id="SSF57783">
    <property type="entry name" value="Zinc beta-ribbon"/>
    <property type="match status" value="2"/>
</dbReference>
<keyword evidence="6 10" id="KW-0862">Zinc</keyword>
<dbReference type="GO" id="GO:0005730">
    <property type="term" value="C:nucleolus"/>
    <property type="evidence" value="ECO:0007669"/>
    <property type="project" value="UniProtKB-SubCell"/>
</dbReference>
<dbReference type="GO" id="GO:0001193">
    <property type="term" value="P:maintenance of transcriptional fidelity during transcription elongation by RNA polymerase II"/>
    <property type="evidence" value="ECO:0007669"/>
    <property type="project" value="TreeGrafter"/>
</dbReference>
<keyword evidence="8 9" id="KW-0539">Nucleus</keyword>
<name>A0A6G1H095_9PEZI</name>
<dbReference type="AlphaFoldDB" id="A0A6G1H095"/>
<evidence type="ECO:0000256" key="9">
    <source>
        <dbReference type="PIRNR" id="PIRNR005586"/>
    </source>
</evidence>
<dbReference type="InterPro" id="IPR001529">
    <property type="entry name" value="Zn_ribbon_RPB9"/>
</dbReference>
<feature type="domain" description="TFIIS-type" evidence="13">
    <location>
        <begin position="86"/>
        <end position="126"/>
    </location>
</feature>
<evidence type="ECO:0000256" key="8">
    <source>
        <dbReference type="ARBA" id="ARBA00023242"/>
    </source>
</evidence>
<dbReference type="Pfam" id="PF01096">
    <property type="entry name" value="Zn_ribbon_TFIIS"/>
    <property type="match status" value="1"/>
</dbReference>
<feature type="binding site" evidence="10">
    <location>
        <position position="90"/>
    </location>
    <ligand>
        <name>Zn(2+)</name>
        <dbReference type="ChEBI" id="CHEBI:29105"/>
        <label>2</label>
    </ligand>
</feature>
<comment type="subcellular location">
    <subcellularLocation>
        <location evidence="1">Nucleus</location>
        <location evidence="1">Nucleolus</location>
    </subcellularLocation>
</comment>
<dbReference type="FunFam" id="2.20.25.10:FF:000008">
    <property type="entry name" value="DNA-directed RNA polymerase II subunit RPB9"/>
    <property type="match status" value="1"/>
</dbReference>
<dbReference type="Pfam" id="PF02150">
    <property type="entry name" value="Zn_ribbon_RPB9"/>
    <property type="match status" value="1"/>
</dbReference>
<dbReference type="CDD" id="cd10508">
    <property type="entry name" value="Zn-ribbon_RPB9"/>
    <property type="match status" value="1"/>
</dbReference>
<evidence type="ECO:0000256" key="4">
    <source>
        <dbReference type="ARBA" id="ARBA00022723"/>
    </source>
</evidence>
<feature type="binding site" evidence="10">
    <location>
        <position position="121"/>
    </location>
    <ligand>
        <name>Zn(2+)</name>
        <dbReference type="ChEBI" id="CHEBI:29105"/>
        <label>2</label>
    </ligand>
</feature>
<feature type="binding site" evidence="10">
    <location>
        <position position="25"/>
    </location>
    <ligand>
        <name>Zn(2+)</name>
        <dbReference type="ChEBI" id="CHEBI:29105"/>
        <label>1</label>
    </ligand>
</feature>
<dbReference type="InterPro" id="IPR034012">
    <property type="entry name" value="Zn_ribbon_RPB9_C"/>
</dbReference>
<feature type="binding site" evidence="10">
    <location>
        <position position="22"/>
    </location>
    <ligand>
        <name>Zn(2+)</name>
        <dbReference type="ChEBI" id="CHEBI:29105"/>
        <label>1</label>
    </ligand>
</feature>
<evidence type="ECO:0000256" key="10">
    <source>
        <dbReference type="PIRSR" id="PIRSR005586-1"/>
    </source>
</evidence>
<dbReference type="Gene3D" id="2.20.25.10">
    <property type="match status" value="2"/>
</dbReference>
<evidence type="ECO:0000313" key="14">
    <source>
        <dbReference type="EMBL" id="KAF1986643.1"/>
    </source>
</evidence>
<evidence type="ECO:0000256" key="11">
    <source>
        <dbReference type="PIRSR" id="PIRSR005586-2"/>
    </source>
</evidence>
<keyword evidence="4 10" id="KW-0479">Metal-binding</keyword>
<reference evidence="14" key="1">
    <citation type="journal article" date="2020" name="Stud. Mycol.">
        <title>101 Dothideomycetes genomes: a test case for predicting lifestyles and emergence of pathogens.</title>
        <authorList>
            <person name="Haridas S."/>
            <person name="Albert R."/>
            <person name="Binder M."/>
            <person name="Bloem J."/>
            <person name="Labutti K."/>
            <person name="Salamov A."/>
            <person name="Andreopoulos B."/>
            <person name="Baker S."/>
            <person name="Barry K."/>
            <person name="Bills G."/>
            <person name="Bluhm B."/>
            <person name="Cannon C."/>
            <person name="Castanera R."/>
            <person name="Culley D."/>
            <person name="Daum C."/>
            <person name="Ezra D."/>
            <person name="Gonzalez J."/>
            <person name="Henrissat B."/>
            <person name="Kuo A."/>
            <person name="Liang C."/>
            <person name="Lipzen A."/>
            <person name="Lutzoni F."/>
            <person name="Magnuson J."/>
            <person name="Mondo S."/>
            <person name="Nolan M."/>
            <person name="Ohm R."/>
            <person name="Pangilinan J."/>
            <person name="Park H.-J."/>
            <person name="Ramirez L."/>
            <person name="Alfaro M."/>
            <person name="Sun H."/>
            <person name="Tritt A."/>
            <person name="Yoshinaga Y."/>
            <person name="Zwiers L.-H."/>
            <person name="Turgeon B."/>
            <person name="Goodwin S."/>
            <person name="Spatafora J."/>
            <person name="Crous P."/>
            <person name="Grigoriev I."/>
        </authorList>
    </citation>
    <scope>NUCLEOTIDE SEQUENCE</scope>
    <source>
        <strain evidence="14">CBS 113979</strain>
    </source>
</reference>
<dbReference type="SMART" id="SM00661">
    <property type="entry name" value="RPOL9"/>
    <property type="match status" value="1"/>
</dbReference>
<feature type="binding site" evidence="10">
    <location>
        <position position="118"/>
    </location>
    <ligand>
        <name>Zn(2+)</name>
        <dbReference type="ChEBI" id="CHEBI:29105"/>
        <label>2</label>
    </ligand>
</feature>
<comment type="similarity">
    <text evidence="9 12">Belongs to the archaeal rpoM/eukaryotic RPA12/RPB9/RPC11 RNA polymerase family.</text>
</comment>
<dbReference type="FunFam" id="2.20.25.10:FF:000016">
    <property type="entry name" value="DNA-directed RNA polymerase II subunit RPB9"/>
    <property type="match status" value="1"/>
</dbReference>
<dbReference type="PANTHER" id="PTHR11239:SF1">
    <property type="entry name" value="DNA-DIRECTED RNA POLYMERASE II SUBUNIT RPB9"/>
    <property type="match status" value="1"/>
</dbReference>
<dbReference type="GO" id="GO:0006283">
    <property type="term" value="P:transcription-coupled nucleotide-excision repair"/>
    <property type="evidence" value="ECO:0007669"/>
    <property type="project" value="TreeGrafter"/>
</dbReference>
<dbReference type="Proteomes" id="UP000800041">
    <property type="component" value="Unassembled WGS sequence"/>
</dbReference>
<gene>
    <name evidence="14" type="ORF">K402DRAFT_412669</name>
</gene>
<evidence type="ECO:0000313" key="15">
    <source>
        <dbReference type="Proteomes" id="UP000800041"/>
    </source>
</evidence>
<comment type="function">
    <text evidence="9">DNA-dependent RNA polymerase catalyzes the transcription of DNA into RNA using the four ribonucleoside triphosphates as substrates.</text>
</comment>
<evidence type="ECO:0000259" key="13">
    <source>
        <dbReference type="PROSITE" id="PS51133"/>
    </source>
</evidence>
<dbReference type="GO" id="GO:0006367">
    <property type="term" value="P:transcription initiation at RNA polymerase II promoter"/>
    <property type="evidence" value="ECO:0007669"/>
    <property type="project" value="TreeGrafter"/>
</dbReference>
<evidence type="ECO:0000256" key="6">
    <source>
        <dbReference type="ARBA" id="ARBA00022833"/>
    </source>
</evidence>
<keyword evidence="3 9" id="KW-0240">DNA-directed RNA polymerase</keyword>
<evidence type="ECO:0000256" key="1">
    <source>
        <dbReference type="ARBA" id="ARBA00004604"/>
    </source>
</evidence>
<dbReference type="GO" id="GO:0005665">
    <property type="term" value="C:RNA polymerase II, core complex"/>
    <property type="evidence" value="ECO:0007669"/>
    <property type="project" value="TreeGrafter"/>
</dbReference>
<feature type="zinc finger region" description="C4-type" evidence="11">
    <location>
        <begin position="22"/>
        <end position="47"/>
    </location>
</feature>
<evidence type="ECO:0000256" key="2">
    <source>
        <dbReference type="ARBA" id="ARBA00011730"/>
    </source>
</evidence>
<proteinExistence type="inferred from homology"/>
<dbReference type="OrthoDB" id="282270at2759"/>
<organism evidence="14 15">
    <name type="scientific">Aulographum hederae CBS 113979</name>
    <dbReference type="NCBI Taxonomy" id="1176131"/>
    <lineage>
        <taxon>Eukaryota</taxon>
        <taxon>Fungi</taxon>
        <taxon>Dikarya</taxon>
        <taxon>Ascomycota</taxon>
        <taxon>Pezizomycotina</taxon>
        <taxon>Dothideomycetes</taxon>
        <taxon>Pleosporomycetidae</taxon>
        <taxon>Aulographales</taxon>
        <taxon>Aulographaceae</taxon>
    </lineage>
</organism>
<keyword evidence="15" id="KW-1185">Reference proteome</keyword>
<feature type="binding site" evidence="10">
    <location>
        <position position="44"/>
    </location>
    <ligand>
        <name>Zn(2+)</name>
        <dbReference type="ChEBI" id="CHEBI:29105"/>
        <label>1</label>
    </ligand>
</feature>
<evidence type="ECO:0000256" key="3">
    <source>
        <dbReference type="ARBA" id="ARBA00022478"/>
    </source>
</evidence>
<dbReference type="PIRSF" id="PIRSF005586">
    <property type="entry name" value="RNApol_RpoM"/>
    <property type="match status" value="1"/>
</dbReference>
<feature type="binding site" evidence="10">
    <location>
        <position position="47"/>
    </location>
    <ligand>
        <name>Zn(2+)</name>
        <dbReference type="ChEBI" id="CHEBI:29105"/>
        <label>1</label>
    </ligand>
</feature>
<evidence type="ECO:0000256" key="5">
    <source>
        <dbReference type="ARBA" id="ARBA00022771"/>
    </source>
</evidence>
<evidence type="ECO:0000256" key="7">
    <source>
        <dbReference type="ARBA" id="ARBA00023163"/>
    </source>
</evidence>
<dbReference type="PROSITE" id="PS51133">
    <property type="entry name" value="ZF_TFIIS_2"/>
    <property type="match status" value="1"/>
</dbReference>
<accession>A0A6G1H095</accession>
<dbReference type="GO" id="GO:0008270">
    <property type="term" value="F:zinc ion binding"/>
    <property type="evidence" value="ECO:0007669"/>
    <property type="project" value="UniProtKB-KW"/>
</dbReference>
<dbReference type="GO" id="GO:0003676">
    <property type="term" value="F:nucleic acid binding"/>
    <property type="evidence" value="ECO:0007669"/>
    <property type="project" value="InterPro"/>
</dbReference>
<evidence type="ECO:0000256" key="12">
    <source>
        <dbReference type="RuleBase" id="RU003474"/>
    </source>
</evidence>
<dbReference type="InterPro" id="IPR001222">
    <property type="entry name" value="Znf_TFIIS"/>
</dbReference>
<sequence>MSASPERDEAAEQPKKITFRFCRECSNMLYPRDDDAEQRLMFACRTCQYSEPATSSCIFRNDLSTTVGDTAGITQDVSQDPTLPRTVKPCPSCNENDAVFFQSQQRTAETTMKNYYVCCSCGHVWQ</sequence>
<protein>
    <recommendedName>
        <fullName evidence="9">DNA-directed RNA polymerase subunit</fullName>
    </recommendedName>
</protein>
<feature type="binding site" evidence="10">
    <location>
        <position position="93"/>
    </location>
    <ligand>
        <name>Zn(2+)</name>
        <dbReference type="ChEBI" id="CHEBI:29105"/>
        <label>2</label>
    </ligand>
</feature>
<dbReference type="InterPro" id="IPR012164">
    <property type="entry name" value="Rpa12/Rpb9/Rpc10/TFS"/>
</dbReference>
<comment type="subunit">
    <text evidence="2">Component of the RNA polymerase II (Pol II) complex consisting of 12 subunits.</text>
</comment>
<keyword evidence="5 11" id="KW-0863">Zinc-finger</keyword>
<dbReference type="EMBL" id="ML977156">
    <property type="protein sequence ID" value="KAF1986643.1"/>
    <property type="molecule type" value="Genomic_DNA"/>
</dbReference>
<dbReference type="SMART" id="SM00440">
    <property type="entry name" value="ZnF_C2C2"/>
    <property type="match status" value="1"/>
</dbReference>
<dbReference type="PANTHER" id="PTHR11239">
    <property type="entry name" value="DNA-DIRECTED RNA POLYMERASE"/>
    <property type="match status" value="1"/>
</dbReference>
<keyword evidence="7 9" id="KW-0804">Transcription</keyword>